<evidence type="ECO:0000259" key="1">
    <source>
        <dbReference type="PROSITE" id="PS50965"/>
    </source>
</evidence>
<reference evidence="2" key="1">
    <citation type="submission" date="2014-11" db="EMBL/GenBank/DDBJ databases">
        <authorList>
            <person name="Amaro Gonzalez C."/>
        </authorList>
    </citation>
    <scope>NUCLEOTIDE SEQUENCE</scope>
</reference>
<dbReference type="AlphaFoldDB" id="A0A0E9TBE8"/>
<dbReference type="InterPro" id="IPR011528">
    <property type="entry name" value="NERD"/>
</dbReference>
<accession>A0A0E9TBE8</accession>
<reference evidence="2" key="2">
    <citation type="journal article" date="2015" name="Fish Shellfish Immunol.">
        <title>Early steps in the European eel (Anguilla anguilla)-Vibrio vulnificus interaction in the gills: Role of the RtxA13 toxin.</title>
        <authorList>
            <person name="Callol A."/>
            <person name="Pajuelo D."/>
            <person name="Ebbesson L."/>
            <person name="Teles M."/>
            <person name="MacKenzie S."/>
            <person name="Amaro C."/>
        </authorList>
    </citation>
    <scope>NUCLEOTIDE SEQUENCE</scope>
</reference>
<dbReference type="EMBL" id="GBXM01057543">
    <property type="protein sequence ID" value="JAH51034.1"/>
    <property type="molecule type" value="Transcribed_RNA"/>
</dbReference>
<proteinExistence type="predicted"/>
<organism evidence="2">
    <name type="scientific">Anguilla anguilla</name>
    <name type="common">European freshwater eel</name>
    <name type="synonym">Muraena anguilla</name>
    <dbReference type="NCBI Taxonomy" id="7936"/>
    <lineage>
        <taxon>Eukaryota</taxon>
        <taxon>Metazoa</taxon>
        <taxon>Chordata</taxon>
        <taxon>Craniata</taxon>
        <taxon>Vertebrata</taxon>
        <taxon>Euteleostomi</taxon>
        <taxon>Actinopterygii</taxon>
        <taxon>Neopterygii</taxon>
        <taxon>Teleostei</taxon>
        <taxon>Anguilliformes</taxon>
        <taxon>Anguillidae</taxon>
        <taxon>Anguilla</taxon>
    </lineage>
</organism>
<feature type="domain" description="NERD" evidence="1">
    <location>
        <begin position="1"/>
        <end position="22"/>
    </location>
</feature>
<dbReference type="PROSITE" id="PS50965">
    <property type="entry name" value="NERD"/>
    <property type="match status" value="1"/>
</dbReference>
<name>A0A0E9TBE8_ANGAN</name>
<evidence type="ECO:0000313" key="2">
    <source>
        <dbReference type="EMBL" id="JAH51034.1"/>
    </source>
</evidence>
<sequence>MICSLDSKISQIDYFVLEPLKL</sequence>
<protein>
    <recommendedName>
        <fullName evidence="1">NERD domain-containing protein</fullName>
    </recommendedName>
</protein>